<comment type="caution">
    <text evidence="4">The sequence shown here is derived from an EMBL/GenBank/DDBJ whole genome shotgun (WGS) entry which is preliminary data.</text>
</comment>
<protein>
    <recommendedName>
        <fullName evidence="6">DUF5667 domain-containing protein</fullName>
    </recommendedName>
</protein>
<evidence type="ECO:0000256" key="3">
    <source>
        <dbReference type="SAM" id="SignalP"/>
    </source>
</evidence>
<proteinExistence type="predicted"/>
<sequence>MSFLLSAGITAAVVFSALAPSVSFGLGHVVAAQTDDGATNSQSLRQRIEERREALQAQAQERRAALDERRRERISNFFEKMTVRLDILFRNLDRFEARIESLVDKFEEKGKDVTVVREKLAQAHTESDEAKAAYALLKDAFAVMLEADHPREAFADVREALKNLKQELRQTHLSFVGVLRELKGASGGVSSQDQSSEDESTNEDE</sequence>
<dbReference type="Gene3D" id="1.20.58.60">
    <property type="match status" value="1"/>
</dbReference>
<evidence type="ECO:0000313" key="5">
    <source>
        <dbReference type="Proteomes" id="UP000177629"/>
    </source>
</evidence>
<feature type="chain" id="PRO_5009583909" description="DUF5667 domain-containing protein" evidence="3">
    <location>
        <begin position="20"/>
        <end position="205"/>
    </location>
</feature>
<feature type="region of interest" description="Disordered" evidence="2">
    <location>
        <begin position="185"/>
        <end position="205"/>
    </location>
</feature>
<dbReference type="AlphaFoldDB" id="A0A1G2PK83"/>
<name>A0A1G2PK83_9BACT</name>
<reference evidence="4 5" key="1">
    <citation type="journal article" date="2016" name="Nat. Commun.">
        <title>Thousands of microbial genomes shed light on interconnected biogeochemical processes in an aquifer system.</title>
        <authorList>
            <person name="Anantharaman K."/>
            <person name="Brown C.T."/>
            <person name="Hug L.A."/>
            <person name="Sharon I."/>
            <person name="Castelle C.J."/>
            <person name="Probst A.J."/>
            <person name="Thomas B.C."/>
            <person name="Singh A."/>
            <person name="Wilkins M.J."/>
            <person name="Karaoz U."/>
            <person name="Brodie E.L."/>
            <person name="Williams K.H."/>
            <person name="Hubbard S.S."/>
            <person name="Banfield J.F."/>
        </authorList>
    </citation>
    <scope>NUCLEOTIDE SEQUENCE [LARGE SCALE GENOMIC DNA]</scope>
</reference>
<evidence type="ECO:0008006" key="6">
    <source>
        <dbReference type="Google" id="ProtNLM"/>
    </source>
</evidence>
<dbReference type="STRING" id="1802362.A2806_03720"/>
<dbReference type="Proteomes" id="UP000177629">
    <property type="component" value="Unassembled WGS sequence"/>
</dbReference>
<feature type="coiled-coil region" evidence="1">
    <location>
        <begin position="38"/>
        <end position="105"/>
    </location>
</feature>
<feature type="signal peptide" evidence="3">
    <location>
        <begin position="1"/>
        <end position="19"/>
    </location>
</feature>
<dbReference type="EMBL" id="MHSS01000009">
    <property type="protein sequence ID" value="OHA48041.1"/>
    <property type="molecule type" value="Genomic_DNA"/>
</dbReference>
<gene>
    <name evidence="4" type="ORF">A2806_03720</name>
</gene>
<evidence type="ECO:0000256" key="1">
    <source>
        <dbReference type="SAM" id="Coils"/>
    </source>
</evidence>
<organism evidence="4 5">
    <name type="scientific">Candidatus Terrybacteria bacterium RIFCSPHIGHO2_01_FULL_48_17</name>
    <dbReference type="NCBI Taxonomy" id="1802362"/>
    <lineage>
        <taxon>Bacteria</taxon>
        <taxon>Candidatus Terryibacteriota</taxon>
    </lineage>
</organism>
<accession>A0A1G2PK83</accession>
<keyword evidence="1" id="KW-0175">Coiled coil</keyword>
<evidence type="ECO:0000256" key="2">
    <source>
        <dbReference type="SAM" id="MobiDB-lite"/>
    </source>
</evidence>
<evidence type="ECO:0000313" key="4">
    <source>
        <dbReference type="EMBL" id="OHA48041.1"/>
    </source>
</evidence>
<feature type="compositionally biased region" description="Acidic residues" evidence="2">
    <location>
        <begin position="195"/>
        <end position="205"/>
    </location>
</feature>
<keyword evidence="3" id="KW-0732">Signal</keyword>